<proteinExistence type="predicted"/>
<sequence length="188" mass="20083">MITGQMSGQVATILLPADPIACPLGRSFVRGLLGQWRLGHTVEVAELLSAELVTNAGAASVSSGRTSNWPVGVELRLTVMDDRLLIEVTDPDPGPPVPRDAEPDDENGRGLLLVEALADRWGHLILTRADAAVGKVVWCQVGLRTPTTPAGLPLRFVDPPAVPGRGRRGSAEPDLAVLRRVRDRLQTL</sequence>
<evidence type="ECO:0000256" key="1">
    <source>
        <dbReference type="ARBA" id="ARBA00022527"/>
    </source>
</evidence>
<accession>A0A1V2I409</accession>
<dbReference type="AlphaFoldDB" id="A0A1V2I409"/>
<dbReference type="STRING" id="1834516.BL253_28750"/>
<keyword evidence="1" id="KW-0723">Serine/threonine-protein kinase</keyword>
<keyword evidence="4" id="KW-1185">Reference proteome</keyword>
<dbReference type="OrthoDB" id="3527613at2"/>
<evidence type="ECO:0000259" key="2">
    <source>
        <dbReference type="Pfam" id="PF13581"/>
    </source>
</evidence>
<organism evidence="3 4">
    <name type="scientific">Pseudofrankia asymbiotica</name>
    <dbReference type="NCBI Taxonomy" id="1834516"/>
    <lineage>
        <taxon>Bacteria</taxon>
        <taxon>Bacillati</taxon>
        <taxon>Actinomycetota</taxon>
        <taxon>Actinomycetes</taxon>
        <taxon>Frankiales</taxon>
        <taxon>Frankiaceae</taxon>
        <taxon>Pseudofrankia</taxon>
    </lineage>
</organism>
<evidence type="ECO:0000313" key="4">
    <source>
        <dbReference type="Proteomes" id="UP000188929"/>
    </source>
</evidence>
<dbReference type="SUPFAM" id="SSF55874">
    <property type="entry name" value="ATPase domain of HSP90 chaperone/DNA topoisomerase II/histidine kinase"/>
    <property type="match status" value="1"/>
</dbReference>
<dbReference type="Pfam" id="PF13581">
    <property type="entry name" value="HATPase_c_2"/>
    <property type="match status" value="1"/>
</dbReference>
<gene>
    <name evidence="3" type="ORF">BL253_28750</name>
</gene>
<evidence type="ECO:0000313" key="3">
    <source>
        <dbReference type="EMBL" id="ONH24990.1"/>
    </source>
</evidence>
<feature type="domain" description="Histidine kinase/HSP90-like ATPase" evidence="2">
    <location>
        <begin position="16"/>
        <end position="121"/>
    </location>
</feature>
<dbReference type="Proteomes" id="UP000188929">
    <property type="component" value="Unassembled WGS sequence"/>
</dbReference>
<dbReference type="CDD" id="cd16936">
    <property type="entry name" value="HATPase_RsbW-like"/>
    <property type="match status" value="1"/>
</dbReference>
<dbReference type="RefSeq" id="WP_076820521.1">
    <property type="nucleotide sequence ID" value="NZ_MOMC01000065.1"/>
</dbReference>
<dbReference type="InterPro" id="IPR050267">
    <property type="entry name" value="Anti-sigma-factor_SerPK"/>
</dbReference>
<dbReference type="Gene3D" id="3.30.565.10">
    <property type="entry name" value="Histidine kinase-like ATPase, C-terminal domain"/>
    <property type="match status" value="1"/>
</dbReference>
<dbReference type="EMBL" id="MOMC01000065">
    <property type="protein sequence ID" value="ONH24990.1"/>
    <property type="molecule type" value="Genomic_DNA"/>
</dbReference>
<protein>
    <recommendedName>
        <fullName evidence="2">Histidine kinase/HSP90-like ATPase domain-containing protein</fullName>
    </recommendedName>
</protein>
<keyword evidence="1" id="KW-0418">Kinase</keyword>
<dbReference type="InterPro" id="IPR036890">
    <property type="entry name" value="HATPase_C_sf"/>
</dbReference>
<dbReference type="InterPro" id="IPR003594">
    <property type="entry name" value="HATPase_dom"/>
</dbReference>
<comment type="caution">
    <text evidence="3">The sequence shown here is derived from an EMBL/GenBank/DDBJ whole genome shotgun (WGS) entry which is preliminary data.</text>
</comment>
<reference evidence="4" key="1">
    <citation type="submission" date="2016-10" db="EMBL/GenBank/DDBJ databases">
        <title>Frankia sp. NRRL B-16386 Genome sequencing.</title>
        <authorList>
            <person name="Ghodhbane-Gtari F."/>
            <person name="Swanson E."/>
            <person name="Gueddou A."/>
            <person name="Hezbri K."/>
            <person name="Ktari K."/>
            <person name="Nouioui I."/>
            <person name="Morris K."/>
            <person name="Simpson S."/>
            <person name="Abebe-Akele F."/>
            <person name="Thomas K."/>
            <person name="Gtari M."/>
            <person name="Tisa L.S."/>
        </authorList>
    </citation>
    <scope>NUCLEOTIDE SEQUENCE [LARGE SCALE GENOMIC DNA]</scope>
    <source>
        <strain evidence="4">NRRL B-16386</strain>
    </source>
</reference>
<name>A0A1V2I409_9ACTN</name>
<dbReference type="PANTHER" id="PTHR35526">
    <property type="entry name" value="ANTI-SIGMA-F FACTOR RSBW-RELATED"/>
    <property type="match status" value="1"/>
</dbReference>
<dbReference type="PANTHER" id="PTHR35526:SF3">
    <property type="entry name" value="ANTI-SIGMA-F FACTOR RSBW"/>
    <property type="match status" value="1"/>
</dbReference>
<keyword evidence="1" id="KW-0808">Transferase</keyword>
<dbReference type="GO" id="GO:0004674">
    <property type="term" value="F:protein serine/threonine kinase activity"/>
    <property type="evidence" value="ECO:0007669"/>
    <property type="project" value="UniProtKB-KW"/>
</dbReference>